<dbReference type="SMART" id="SM00895">
    <property type="entry name" value="FCD"/>
    <property type="match status" value="1"/>
</dbReference>
<protein>
    <submittedName>
        <fullName evidence="5">FCD domain-containing protein</fullName>
    </submittedName>
</protein>
<feature type="domain" description="HTH gntR-type" evidence="4">
    <location>
        <begin position="7"/>
        <end position="77"/>
    </location>
</feature>
<accession>A0ABU6B404</accession>
<organism evidence="5 6">
    <name type="scientific">Nocardia implantans</name>
    <dbReference type="NCBI Taxonomy" id="3108168"/>
    <lineage>
        <taxon>Bacteria</taxon>
        <taxon>Bacillati</taxon>
        <taxon>Actinomycetota</taxon>
        <taxon>Actinomycetes</taxon>
        <taxon>Mycobacteriales</taxon>
        <taxon>Nocardiaceae</taxon>
        <taxon>Nocardia</taxon>
    </lineage>
</organism>
<dbReference type="InterPro" id="IPR000524">
    <property type="entry name" value="Tscrpt_reg_HTH_GntR"/>
</dbReference>
<dbReference type="InterPro" id="IPR036390">
    <property type="entry name" value="WH_DNA-bd_sf"/>
</dbReference>
<evidence type="ECO:0000256" key="1">
    <source>
        <dbReference type="ARBA" id="ARBA00023015"/>
    </source>
</evidence>
<dbReference type="InterPro" id="IPR036388">
    <property type="entry name" value="WH-like_DNA-bd_sf"/>
</dbReference>
<reference evidence="5 6" key="1">
    <citation type="submission" date="2023-12" db="EMBL/GenBank/DDBJ databases">
        <title>novel species in genus Nocarida.</title>
        <authorList>
            <person name="Li Z."/>
        </authorList>
    </citation>
    <scope>NUCLEOTIDE SEQUENCE [LARGE SCALE GENOMIC DNA]</scope>
    <source>
        <strain evidence="5 6">CDC186</strain>
    </source>
</reference>
<keyword evidence="3" id="KW-0804">Transcription</keyword>
<proteinExistence type="predicted"/>
<keyword evidence="2" id="KW-0238">DNA-binding</keyword>
<dbReference type="PANTHER" id="PTHR43537">
    <property type="entry name" value="TRANSCRIPTIONAL REGULATOR, GNTR FAMILY"/>
    <property type="match status" value="1"/>
</dbReference>
<evidence type="ECO:0000313" key="6">
    <source>
        <dbReference type="Proteomes" id="UP001348098"/>
    </source>
</evidence>
<dbReference type="PANTHER" id="PTHR43537:SF51">
    <property type="entry name" value="HTH-TYPE TRANSCRIPTIONAL REGULATOR LGOR-RELATED"/>
    <property type="match status" value="1"/>
</dbReference>
<keyword evidence="6" id="KW-1185">Reference proteome</keyword>
<comment type="caution">
    <text evidence="5">The sequence shown here is derived from an EMBL/GenBank/DDBJ whole genome shotgun (WGS) entry which is preliminary data.</text>
</comment>
<dbReference type="RefSeq" id="WP_195083289.1">
    <property type="nucleotide sequence ID" value="NZ_JAYESH010000002.1"/>
</dbReference>
<dbReference type="SUPFAM" id="SSF48008">
    <property type="entry name" value="GntR ligand-binding domain-like"/>
    <property type="match status" value="1"/>
</dbReference>
<evidence type="ECO:0000259" key="4">
    <source>
        <dbReference type="PROSITE" id="PS50949"/>
    </source>
</evidence>
<evidence type="ECO:0000256" key="3">
    <source>
        <dbReference type="ARBA" id="ARBA00023163"/>
    </source>
</evidence>
<dbReference type="Proteomes" id="UP001348098">
    <property type="component" value="Unassembled WGS sequence"/>
</dbReference>
<dbReference type="SMART" id="SM00345">
    <property type="entry name" value="HTH_GNTR"/>
    <property type="match status" value="1"/>
</dbReference>
<dbReference type="Pfam" id="PF00392">
    <property type="entry name" value="GntR"/>
    <property type="match status" value="1"/>
</dbReference>
<dbReference type="Gene3D" id="1.10.10.10">
    <property type="entry name" value="Winged helix-like DNA-binding domain superfamily/Winged helix DNA-binding domain"/>
    <property type="match status" value="1"/>
</dbReference>
<evidence type="ECO:0000256" key="2">
    <source>
        <dbReference type="ARBA" id="ARBA00023125"/>
    </source>
</evidence>
<name>A0ABU6B404_9NOCA</name>
<dbReference type="Pfam" id="PF07729">
    <property type="entry name" value="FCD"/>
    <property type="match status" value="1"/>
</dbReference>
<dbReference type="InterPro" id="IPR011711">
    <property type="entry name" value="GntR_C"/>
</dbReference>
<dbReference type="EMBL" id="JAYKYQ010000019">
    <property type="protein sequence ID" value="MEB3514513.1"/>
    <property type="molecule type" value="Genomic_DNA"/>
</dbReference>
<dbReference type="PROSITE" id="PS50949">
    <property type="entry name" value="HTH_GNTR"/>
    <property type="match status" value="1"/>
</dbReference>
<dbReference type="SUPFAM" id="SSF46785">
    <property type="entry name" value="Winged helix' DNA-binding domain"/>
    <property type="match status" value="1"/>
</dbReference>
<evidence type="ECO:0000313" key="5">
    <source>
        <dbReference type="EMBL" id="MEB3514513.1"/>
    </source>
</evidence>
<gene>
    <name evidence="5" type="ORF">U3653_31210</name>
</gene>
<sequence length="226" mass="24372">MTIQGAPTRAESLVSFIQNRIAAGELKPGDKLGTRQQLQQESGLARGTVIEAVRLLQDRGVITVRPGPGGGLFVAEPSSIVRLGRTLLTVDDDPAGVADAIAVREELEPLVAELAARHRTSADLAELGRLLAVARDAAGDPEGFIRGVWNLHRRIVAIVPNQVLRATYLGLEEYIEHHATRASRSREADNAEYFAQRIAVHEELIRAIESGDPARARAAAVAHAQH</sequence>
<dbReference type="Gene3D" id="1.20.120.530">
    <property type="entry name" value="GntR ligand-binding domain-like"/>
    <property type="match status" value="1"/>
</dbReference>
<dbReference type="InterPro" id="IPR008920">
    <property type="entry name" value="TF_FadR/GntR_C"/>
</dbReference>
<keyword evidence="1" id="KW-0805">Transcription regulation</keyword>